<organism evidence="2">
    <name type="scientific">freshwater sediment metagenome</name>
    <dbReference type="NCBI Taxonomy" id="556182"/>
    <lineage>
        <taxon>unclassified sequences</taxon>
        <taxon>metagenomes</taxon>
        <taxon>ecological metagenomes</taxon>
    </lineage>
</organism>
<protein>
    <submittedName>
        <fullName evidence="2">Uncharacterized protein</fullName>
    </submittedName>
</protein>
<accession>A0AA48LZW6</accession>
<dbReference type="EMBL" id="OY288114">
    <property type="protein sequence ID" value="CAJ0865642.1"/>
    <property type="molecule type" value="Genomic_DNA"/>
</dbReference>
<gene>
    <name evidence="2" type="ORF">AMST5_01786</name>
</gene>
<proteinExistence type="predicted"/>
<evidence type="ECO:0000313" key="2">
    <source>
        <dbReference type="EMBL" id="CAJ0865642.1"/>
    </source>
</evidence>
<name>A0AA48LZW6_9ZZZZ</name>
<reference evidence="2" key="1">
    <citation type="submission" date="2023-07" db="EMBL/GenBank/DDBJ databases">
        <authorList>
            <person name="Pelsma A.J. K."/>
        </authorList>
    </citation>
    <scope>NUCLEOTIDE SEQUENCE</scope>
</reference>
<evidence type="ECO:0000256" key="1">
    <source>
        <dbReference type="SAM" id="MobiDB-lite"/>
    </source>
</evidence>
<dbReference type="AlphaFoldDB" id="A0AA48LZW6"/>
<sequence length="229" mass="25704">MGNSRNCSGLQASLIEPIYQFDIFLSRETFGSDEATCVLLPRAPKHGVSRRSVESLKRDTFSRQKRFSPFCQARLTRRHGAKCSVLFRGLNFSELSQAFWGARHDVLVQPSARAQGSPRAFRRPFQAPGSTPAQRRKRVPATDYSASRPLRRETLPGSGWTRGPPPARGLKALQQFRRNSACGASRRRRHMQRRKPLPLLLECVSSGILSRSGTQSRSAVILCALQSWQ</sequence>
<feature type="region of interest" description="Disordered" evidence="1">
    <location>
        <begin position="113"/>
        <end position="168"/>
    </location>
</feature>